<accession>A0A0N4VE59</accession>
<reference evidence="4" key="1">
    <citation type="submission" date="2017-02" db="UniProtKB">
        <authorList>
            <consortium name="WormBaseParasite"/>
        </authorList>
    </citation>
    <scope>IDENTIFICATION</scope>
</reference>
<evidence type="ECO:0000313" key="3">
    <source>
        <dbReference type="Proteomes" id="UP000274131"/>
    </source>
</evidence>
<dbReference type="Proteomes" id="UP000274131">
    <property type="component" value="Unassembled WGS sequence"/>
</dbReference>
<protein>
    <submittedName>
        <fullName evidence="4">Homeobox domain-containing protein</fullName>
    </submittedName>
</protein>
<evidence type="ECO:0000313" key="2">
    <source>
        <dbReference type="EMBL" id="VDD93648.1"/>
    </source>
</evidence>
<sequence length="220" mass="25634">MLSTGYPKPATEQLDGNENSKIQEIFQPSKYGLREMELRGHSDIHSKQKIKMPLKEKKQKDGARTIRFKKVRRVGPPFSEYLEGAQRQELLEVIKQARATGKTQDEVRQTIDVYLKSHLSAEKLAMIEKVKAEGAREEKERNERNQRNITDSEHQMINRFMNEQRERLNGLLEMNQYLHTSDHIGGNSVDNYLQNVVDDNGGVWQRRNRKNDNGRKNVAF</sequence>
<evidence type="ECO:0000313" key="4">
    <source>
        <dbReference type="WBParaSite" id="EVEC_0000895801-mRNA-1"/>
    </source>
</evidence>
<organism evidence="4">
    <name type="scientific">Enterobius vermicularis</name>
    <name type="common">Human pinworm</name>
    <dbReference type="NCBI Taxonomy" id="51028"/>
    <lineage>
        <taxon>Eukaryota</taxon>
        <taxon>Metazoa</taxon>
        <taxon>Ecdysozoa</taxon>
        <taxon>Nematoda</taxon>
        <taxon>Chromadorea</taxon>
        <taxon>Rhabditida</taxon>
        <taxon>Spirurina</taxon>
        <taxon>Oxyuridomorpha</taxon>
        <taxon>Oxyuroidea</taxon>
        <taxon>Oxyuridae</taxon>
        <taxon>Enterobius</taxon>
    </lineage>
</organism>
<dbReference type="OrthoDB" id="10578887at2759"/>
<gene>
    <name evidence="2" type="ORF">EVEC_LOCUS8399</name>
</gene>
<dbReference type="WBParaSite" id="EVEC_0000895801-mRNA-1">
    <property type="protein sequence ID" value="EVEC_0000895801-mRNA-1"/>
    <property type="gene ID" value="EVEC_0000895801"/>
</dbReference>
<keyword evidence="3" id="KW-1185">Reference proteome</keyword>
<evidence type="ECO:0000256" key="1">
    <source>
        <dbReference type="SAM" id="MobiDB-lite"/>
    </source>
</evidence>
<name>A0A0N4VE59_ENTVE</name>
<reference evidence="2 3" key="2">
    <citation type="submission" date="2018-10" db="EMBL/GenBank/DDBJ databases">
        <authorList>
            <consortium name="Pathogen Informatics"/>
        </authorList>
    </citation>
    <scope>NUCLEOTIDE SEQUENCE [LARGE SCALE GENOMIC DNA]</scope>
</reference>
<proteinExistence type="predicted"/>
<feature type="region of interest" description="Disordered" evidence="1">
    <location>
        <begin position="1"/>
        <end position="21"/>
    </location>
</feature>
<dbReference type="AlphaFoldDB" id="A0A0N4VE59"/>
<dbReference type="EMBL" id="UXUI01009407">
    <property type="protein sequence ID" value="VDD93648.1"/>
    <property type="molecule type" value="Genomic_DNA"/>
</dbReference>